<keyword evidence="2" id="KW-1185">Reference proteome</keyword>
<evidence type="ECO:0000313" key="1">
    <source>
        <dbReference type="EnsemblPlants" id="AVESA.00010b.r2.1DG0191050.1.CDS.1"/>
    </source>
</evidence>
<dbReference type="Proteomes" id="UP001732700">
    <property type="component" value="Chromosome 1D"/>
</dbReference>
<reference evidence="1" key="1">
    <citation type="submission" date="2021-05" db="EMBL/GenBank/DDBJ databases">
        <authorList>
            <person name="Scholz U."/>
            <person name="Mascher M."/>
            <person name="Fiebig A."/>
        </authorList>
    </citation>
    <scope>NUCLEOTIDE SEQUENCE [LARGE SCALE GENOMIC DNA]</scope>
</reference>
<accession>A0ACD5U6K5</accession>
<name>A0ACD5U6K5_AVESA</name>
<dbReference type="EnsemblPlants" id="AVESA.00010b.r2.1DG0191050.1">
    <property type="protein sequence ID" value="AVESA.00010b.r2.1DG0191050.1.CDS.1"/>
    <property type="gene ID" value="AVESA.00010b.r2.1DG0191050"/>
</dbReference>
<protein>
    <submittedName>
        <fullName evidence="1">Uncharacterized protein</fullName>
    </submittedName>
</protein>
<sequence length="275" mass="31065">MSILHFSGAAGIWLQSVQKNLVALDWYSFSSLLCTRFGRDRHQLLIRQFYSIKQTSTVAEYIEIFDVLMNHLISYSDSTHHFYFLTWSVEGLRADIRAVVMVQRHLDLDTACSLALLQEEVADREASSPPRAAEHRYVRIPTRNFSQLQISSPPTLAPRAADNKKLELARSGNDDRLTALRNYRRAKVLCFKCGERWGQEHTCPTTVQMHVVEELLAMFSQDELTGSDASELFPMESEAACSISIHALTGALTEAKGVIQLHAYIGQHEVLNLVV</sequence>
<organism evidence="1 2">
    <name type="scientific">Avena sativa</name>
    <name type="common">Oat</name>
    <dbReference type="NCBI Taxonomy" id="4498"/>
    <lineage>
        <taxon>Eukaryota</taxon>
        <taxon>Viridiplantae</taxon>
        <taxon>Streptophyta</taxon>
        <taxon>Embryophyta</taxon>
        <taxon>Tracheophyta</taxon>
        <taxon>Spermatophyta</taxon>
        <taxon>Magnoliopsida</taxon>
        <taxon>Liliopsida</taxon>
        <taxon>Poales</taxon>
        <taxon>Poaceae</taxon>
        <taxon>BOP clade</taxon>
        <taxon>Pooideae</taxon>
        <taxon>Poodae</taxon>
        <taxon>Poeae</taxon>
        <taxon>Poeae Chloroplast Group 1 (Aveneae type)</taxon>
        <taxon>Aveninae</taxon>
        <taxon>Avena</taxon>
    </lineage>
</organism>
<proteinExistence type="predicted"/>
<evidence type="ECO:0000313" key="2">
    <source>
        <dbReference type="Proteomes" id="UP001732700"/>
    </source>
</evidence>
<reference evidence="1" key="2">
    <citation type="submission" date="2025-09" db="UniProtKB">
        <authorList>
            <consortium name="EnsemblPlants"/>
        </authorList>
    </citation>
    <scope>IDENTIFICATION</scope>
</reference>